<proteinExistence type="predicted"/>
<dbReference type="SUPFAM" id="SSF55486">
    <property type="entry name" value="Metalloproteases ('zincins'), catalytic domain"/>
    <property type="match status" value="1"/>
</dbReference>
<evidence type="ECO:0000256" key="6">
    <source>
        <dbReference type="ARBA" id="ARBA00023157"/>
    </source>
</evidence>
<name>A0A9R1T9L5_9HYME</name>
<feature type="binding site" evidence="8">
    <location>
        <position position="426"/>
    </location>
    <ligand>
        <name>Zn(2+)</name>
        <dbReference type="ChEBI" id="CHEBI:29105"/>
        <note>catalytic</note>
    </ligand>
</feature>
<dbReference type="PANTHER" id="PTHR11905">
    <property type="entry name" value="ADAM A DISINTEGRIN AND METALLOPROTEASE DOMAIN"/>
    <property type="match status" value="1"/>
</dbReference>
<evidence type="ECO:0000313" key="12">
    <source>
        <dbReference type="RefSeq" id="XP_011305152.1"/>
    </source>
</evidence>
<gene>
    <name evidence="12" type="primary">LOC105267768</name>
</gene>
<evidence type="ECO:0000256" key="7">
    <source>
        <dbReference type="ARBA" id="ARBA00023180"/>
    </source>
</evidence>
<feature type="signal peptide" evidence="9">
    <location>
        <begin position="1"/>
        <end position="20"/>
    </location>
</feature>
<organism evidence="11 12">
    <name type="scientific">Fopius arisanus</name>
    <dbReference type="NCBI Taxonomy" id="64838"/>
    <lineage>
        <taxon>Eukaryota</taxon>
        <taxon>Metazoa</taxon>
        <taxon>Ecdysozoa</taxon>
        <taxon>Arthropoda</taxon>
        <taxon>Hexapoda</taxon>
        <taxon>Insecta</taxon>
        <taxon>Pterygota</taxon>
        <taxon>Neoptera</taxon>
        <taxon>Endopterygota</taxon>
        <taxon>Hymenoptera</taxon>
        <taxon>Apocrita</taxon>
        <taxon>Ichneumonoidea</taxon>
        <taxon>Braconidae</taxon>
        <taxon>Opiinae</taxon>
        <taxon>Fopius</taxon>
    </lineage>
</organism>
<keyword evidence="9" id="KW-0732">Signal</keyword>
<dbReference type="RefSeq" id="XP_011305152.1">
    <property type="nucleotide sequence ID" value="XM_011306850.1"/>
</dbReference>
<keyword evidence="3" id="KW-0378">Hydrolase</keyword>
<dbReference type="Pfam" id="PF13582">
    <property type="entry name" value="Reprolysin_3"/>
    <property type="match status" value="1"/>
</dbReference>
<dbReference type="GeneID" id="105267768"/>
<dbReference type="Pfam" id="PF17771">
    <property type="entry name" value="ADAMTS_CR_2"/>
    <property type="match status" value="1"/>
</dbReference>
<evidence type="ECO:0000256" key="2">
    <source>
        <dbReference type="ARBA" id="ARBA00022723"/>
    </source>
</evidence>
<dbReference type="KEGG" id="fas:105267768"/>
<dbReference type="Proteomes" id="UP000694866">
    <property type="component" value="Unplaced"/>
</dbReference>
<dbReference type="PROSITE" id="PS50215">
    <property type="entry name" value="ADAM_MEPRO"/>
    <property type="match status" value="1"/>
</dbReference>
<evidence type="ECO:0000256" key="4">
    <source>
        <dbReference type="ARBA" id="ARBA00022833"/>
    </source>
</evidence>
<dbReference type="Gene3D" id="3.40.1620.60">
    <property type="match status" value="1"/>
</dbReference>
<reference evidence="12" key="1">
    <citation type="submission" date="2025-08" db="UniProtKB">
        <authorList>
            <consortium name="RefSeq"/>
        </authorList>
    </citation>
    <scope>IDENTIFICATION</scope>
    <source>
        <strain evidence="12">USDA-PBARC FA_bdor</strain>
        <tissue evidence="12">Whole organism</tissue>
    </source>
</reference>
<dbReference type="AlphaFoldDB" id="A0A9R1T9L5"/>
<sequence length="565" mass="64437">MITGSERLCLFLLTFPQWSAQICELLTDKEVESIFQTKCDTAPEYQVVPVLHSLATQNILNPKVHFKFFGSDVTLYLWRAEGKFFGKHTPIFTVETDKSSPRGLRYTKYDADGIYHAYQDESNNAAIIARKGTNNSYKFDGTFGQNFAIRSLPERVINEIINNNKSQHQKYNENYPQIDHHVIIKMKDVKKVLINLDKHSSNNSFPTGDEQKSLRKYDKLKMHSNVVYPEILTVIDYDTFKCVKYTMKRFFQIFTRWRDVKMFVILFRSFQSDVLELLVYLTAFWNGVDLRYKSLRDPKVHLNIATIIIGLDRNATPYLNNYRVNESKINIDSLQAMGHYFYAEERIDKNSYDIVIAVTRSTVCEHLKDNKNSSCVSLRGISQVGSACVRNEVKKAVESVGLIHDQGFNGIATAAHELAHILGVPHDGSPSPPYIGGPGATRCNWQDGYLMSSQRFGSNAFKWSDCSLECFKFFLKQPGAKCLYNKPKFDADFPRILPGSLLSLDQQCYEAGALEACHHDERACQLLYCTMPERRDQCFATAPAAEGSKCGDDKVWTSDITFLLA</sequence>
<keyword evidence="7" id="KW-0325">Glycoprotein</keyword>
<protein>
    <submittedName>
        <fullName evidence="12">Venom metalloproteinase 2-like isoform X1</fullName>
    </submittedName>
</protein>
<dbReference type="Gene3D" id="3.40.390.10">
    <property type="entry name" value="Collagenase (Catalytic Domain)"/>
    <property type="match status" value="1"/>
</dbReference>
<keyword evidence="11" id="KW-1185">Reference proteome</keyword>
<accession>A0A9R1T9L5</accession>
<evidence type="ECO:0000256" key="3">
    <source>
        <dbReference type="ARBA" id="ARBA00022801"/>
    </source>
</evidence>
<dbReference type="GO" id="GO:0006509">
    <property type="term" value="P:membrane protein ectodomain proteolysis"/>
    <property type="evidence" value="ECO:0007669"/>
    <property type="project" value="TreeGrafter"/>
</dbReference>
<keyword evidence="1" id="KW-0645">Protease</keyword>
<dbReference type="OrthoDB" id="7695528at2759"/>
<evidence type="ECO:0000256" key="8">
    <source>
        <dbReference type="PROSITE-ProRule" id="PRU00276"/>
    </source>
</evidence>
<feature type="binding site" evidence="8">
    <location>
        <position position="416"/>
    </location>
    <ligand>
        <name>Zn(2+)</name>
        <dbReference type="ChEBI" id="CHEBI:29105"/>
        <note>catalytic</note>
    </ligand>
</feature>
<evidence type="ECO:0000256" key="1">
    <source>
        <dbReference type="ARBA" id="ARBA00022670"/>
    </source>
</evidence>
<dbReference type="GO" id="GO:0046872">
    <property type="term" value="F:metal ion binding"/>
    <property type="evidence" value="ECO:0007669"/>
    <property type="project" value="UniProtKB-KW"/>
</dbReference>
<feature type="chain" id="PRO_5040395802" evidence="9">
    <location>
        <begin position="21"/>
        <end position="565"/>
    </location>
</feature>
<comment type="caution">
    <text evidence="8">Lacks conserved residue(s) required for the propagation of feature annotation.</text>
</comment>
<evidence type="ECO:0000256" key="9">
    <source>
        <dbReference type="SAM" id="SignalP"/>
    </source>
</evidence>
<feature type="binding site" evidence="8">
    <location>
        <position position="420"/>
    </location>
    <ligand>
        <name>Zn(2+)</name>
        <dbReference type="ChEBI" id="CHEBI:29105"/>
        <note>catalytic</note>
    </ligand>
</feature>
<keyword evidence="2 8" id="KW-0479">Metal-binding</keyword>
<evidence type="ECO:0000256" key="5">
    <source>
        <dbReference type="ARBA" id="ARBA00023049"/>
    </source>
</evidence>
<feature type="domain" description="Peptidase M12B" evidence="10">
    <location>
        <begin position="266"/>
        <end position="487"/>
    </location>
</feature>
<dbReference type="PANTHER" id="PTHR11905:SF249">
    <property type="entry name" value="SOL NARAE, ISOFORM C"/>
    <property type="match status" value="1"/>
</dbReference>
<dbReference type="GO" id="GO:0004222">
    <property type="term" value="F:metalloendopeptidase activity"/>
    <property type="evidence" value="ECO:0007669"/>
    <property type="project" value="InterPro"/>
</dbReference>
<keyword evidence="5" id="KW-0482">Metalloprotease</keyword>
<keyword evidence="6" id="KW-1015">Disulfide bond</keyword>
<dbReference type="InterPro" id="IPR024079">
    <property type="entry name" value="MetalloPept_cat_dom_sf"/>
</dbReference>
<evidence type="ECO:0000259" key="10">
    <source>
        <dbReference type="PROSITE" id="PS50215"/>
    </source>
</evidence>
<dbReference type="InterPro" id="IPR001590">
    <property type="entry name" value="Peptidase_M12B"/>
</dbReference>
<evidence type="ECO:0000313" key="11">
    <source>
        <dbReference type="Proteomes" id="UP000694866"/>
    </source>
</evidence>
<feature type="active site" evidence="8">
    <location>
        <position position="417"/>
    </location>
</feature>
<keyword evidence="4 8" id="KW-0862">Zinc</keyword>
<dbReference type="InterPro" id="IPR041645">
    <property type="entry name" value="ADAMTS_CR_2"/>
</dbReference>